<reference evidence="1" key="2">
    <citation type="journal article" date="2015" name="Fish Shellfish Immunol.">
        <title>Early steps in the European eel (Anguilla anguilla)-Vibrio vulnificus interaction in the gills: Role of the RtxA13 toxin.</title>
        <authorList>
            <person name="Callol A."/>
            <person name="Pajuelo D."/>
            <person name="Ebbesson L."/>
            <person name="Teles M."/>
            <person name="MacKenzie S."/>
            <person name="Amaro C."/>
        </authorList>
    </citation>
    <scope>NUCLEOTIDE SEQUENCE</scope>
</reference>
<dbReference type="AlphaFoldDB" id="A0A0E9X9M4"/>
<name>A0A0E9X9M4_ANGAN</name>
<accession>A0A0E9X9M4</accession>
<organism evidence="1">
    <name type="scientific">Anguilla anguilla</name>
    <name type="common">European freshwater eel</name>
    <name type="synonym">Muraena anguilla</name>
    <dbReference type="NCBI Taxonomy" id="7936"/>
    <lineage>
        <taxon>Eukaryota</taxon>
        <taxon>Metazoa</taxon>
        <taxon>Chordata</taxon>
        <taxon>Craniata</taxon>
        <taxon>Vertebrata</taxon>
        <taxon>Euteleostomi</taxon>
        <taxon>Actinopterygii</taxon>
        <taxon>Neopterygii</taxon>
        <taxon>Teleostei</taxon>
        <taxon>Anguilliformes</taxon>
        <taxon>Anguillidae</taxon>
        <taxon>Anguilla</taxon>
    </lineage>
</organism>
<protein>
    <submittedName>
        <fullName evidence="1">Uncharacterized protein</fullName>
    </submittedName>
</protein>
<proteinExistence type="predicted"/>
<sequence length="79" mass="9132">MYIEPVHTIKTPLNTSSTSLLHRLHYPLKKMTSNTWNAEARWAVSCNTPHMGFIASWHSQCPPPRLQQLLATFIQNHLH</sequence>
<reference evidence="1" key="1">
    <citation type="submission" date="2014-11" db="EMBL/GenBank/DDBJ databases">
        <authorList>
            <person name="Amaro Gonzalez C."/>
        </authorList>
    </citation>
    <scope>NUCLEOTIDE SEQUENCE</scope>
</reference>
<dbReference type="EMBL" id="GBXM01010184">
    <property type="protein sequence ID" value="JAH98393.1"/>
    <property type="molecule type" value="Transcribed_RNA"/>
</dbReference>
<evidence type="ECO:0000313" key="1">
    <source>
        <dbReference type="EMBL" id="JAH98393.1"/>
    </source>
</evidence>